<evidence type="ECO:0000313" key="3">
    <source>
        <dbReference type="Proteomes" id="UP000838756"/>
    </source>
</evidence>
<reference evidence="2" key="1">
    <citation type="submission" date="2022-03" db="EMBL/GenBank/DDBJ databases">
        <authorList>
            <person name="Lindestad O."/>
        </authorList>
    </citation>
    <scope>NUCLEOTIDE SEQUENCE</scope>
</reference>
<dbReference type="AlphaFoldDB" id="A0A8S4SDM2"/>
<keyword evidence="3" id="KW-1185">Reference proteome</keyword>
<sequence>MSASKLCKNNYQGQVIQLGRNNYEKEDVRRIQLGWAAFGKLSQVFYSPIPQSEKTKTCSGVENRERETGRRTVGRPPARWTHDLKKVAGSGWMRNAESRVWWRALGKTCVQQWMLAG</sequence>
<gene>
    <name evidence="2" type="primary">jg10034</name>
    <name evidence="2" type="ORF">PAEG_LOCUS23566</name>
</gene>
<comment type="caution">
    <text evidence="2">The sequence shown here is derived from an EMBL/GenBank/DDBJ whole genome shotgun (WGS) entry which is preliminary data.</text>
</comment>
<proteinExistence type="predicted"/>
<dbReference type="Proteomes" id="UP000838756">
    <property type="component" value="Unassembled WGS sequence"/>
</dbReference>
<name>A0A8S4SDM2_9NEOP</name>
<evidence type="ECO:0000313" key="2">
    <source>
        <dbReference type="EMBL" id="CAH2259286.1"/>
    </source>
</evidence>
<accession>A0A8S4SDM2</accession>
<feature type="region of interest" description="Disordered" evidence="1">
    <location>
        <begin position="53"/>
        <end position="77"/>
    </location>
</feature>
<evidence type="ECO:0000256" key="1">
    <source>
        <dbReference type="SAM" id="MobiDB-lite"/>
    </source>
</evidence>
<dbReference type="EMBL" id="CAKXAJ010026152">
    <property type="protein sequence ID" value="CAH2259286.1"/>
    <property type="molecule type" value="Genomic_DNA"/>
</dbReference>
<organism evidence="2 3">
    <name type="scientific">Pararge aegeria aegeria</name>
    <dbReference type="NCBI Taxonomy" id="348720"/>
    <lineage>
        <taxon>Eukaryota</taxon>
        <taxon>Metazoa</taxon>
        <taxon>Ecdysozoa</taxon>
        <taxon>Arthropoda</taxon>
        <taxon>Hexapoda</taxon>
        <taxon>Insecta</taxon>
        <taxon>Pterygota</taxon>
        <taxon>Neoptera</taxon>
        <taxon>Endopterygota</taxon>
        <taxon>Lepidoptera</taxon>
        <taxon>Glossata</taxon>
        <taxon>Ditrysia</taxon>
        <taxon>Papilionoidea</taxon>
        <taxon>Nymphalidae</taxon>
        <taxon>Satyrinae</taxon>
        <taxon>Satyrini</taxon>
        <taxon>Parargina</taxon>
        <taxon>Pararge</taxon>
    </lineage>
</organism>
<protein>
    <submittedName>
        <fullName evidence="2">Jg10034 protein</fullName>
    </submittedName>
</protein>
<dbReference type="OrthoDB" id="407509at2759"/>